<evidence type="ECO:0000313" key="2">
    <source>
        <dbReference type="EMBL" id="MDN3709427.1"/>
    </source>
</evidence>
<name>A0ABT8CYR2_9FLAO</name>
<organism evidence="2 3">
    <name type="scientific">Paenimyroides ceti</name>
    <dbReference type="NCBI Taxonomy" id="395087"/>
    <lineage>
        <taxon>Bacteria</taxon>
        <taxon>Pseudomonadati</taxon>
        <taxon>Bacteroidota</taxon>
        <taxon>Flavobacteriia</taxon>
        <taxon>Flavobacteriales</taxon>
        <taxon>Flavobacteriaceae</taxon>
        <taxon>Paenimyroides</taxon>
    </lineage>
</organism>
<keyword evidence="3" id="KW-1185">Reference proteome</keyword>
<dbReference type="Proteomes" id="UP001242368">
    <property type="component" value="Unassembled WGS sequence"/>
</dbReference>
<comment type="caution">
    <text evidence="2">The sequence shown here is derived from an EMBL/GenBank/DDBJ whole genome shotgun (WGS) entry which is preliminary data.</text>
</comment>
<feature type="chain" id="PRO_5046627386" evidence="1">
    <location>
        <begin position="20"/>
        <end position="44"/>
    </location>
</feature>
<gene>
    <name evidence="2" type="ORF">QW060_20675</name>
</gene>
<reference evidence="3" key="1">
    <citation type="journal article" date="2019" name="Int. J. Syst. Evol. Microbiol.">
        <title>The Global Catalogue of Microorganisms (GCM) 10K type strain sequencing project: providing services to taxonomists for standard genome sequencing and annotation.</title>
        <authorList>
            <consortium name="The Broad Institute Genomics Platform"/>
            <consortium name="The Broad Institute Genome Sequencing Center for Infectious Disease"/>
            <person name="Wu L."/>
            <person name="Ma J."/>
        </authorList>
    </citation>
    <scope>NUCLEOTIDE SEQUENCE [LARGE SCALE GENOMIC DNA]</scope>
    <source>
        <strain evidence="3">CECT 7184</strain>
    </source>
</reference>
<accession>A0ABT8CYR2</accession>
<evidence type="ECO:0000313" key="3">
    <source>
        <dbReference type="Proteomes" id="UP001242368"/>
    </source>
</evidence>
<protein>
    <submittedName>
        <fullName evidence="2">Uncharacterized protein</fullName>
    </submittedName>
</protein>
<evidence type="ECO:0000256" key="1">
    <source>
        <dbReference type="SAM" id="SignalP"/>
    </source>
</evidence>
<dbReference type="RefSeq" id="WP_290365063.1">
    <property type="nucleotide sequence ID" value="NZ_JAUFQU010000035.1"/>
</dbReference>
<sequence>MKKTIVLLGLLLFGLGTFAQEAEKDNVAIFQDFVDESVAFFCFG</sequence>
<dbReference type="EMBL" id="JAUFQU010000035">
    <property type="protein sequence ID" value="MDN3709427.1"/>
    <property type="molecule type" value="Genomic_DNA"/>
</dbReference>
<keyword evidence="1" id="KW-0732">Signal</keyword>
<feature type="signal peptide" evidence="1">
    <location>
        <begin position="1"/>
        <end position="19"/>
    </location>
</feature>
<proteinExistence type="predicted"/>